<dbReference type="SUPFAM" id="SSF50978">
    <property type="entry name" value="WD40 repeat-like"/>
    <property type="match status" value="1"/>
</dbReference>
<dbReference type="RefSeq" id="WP_203897668.1">
    <property type="nucleotide sequence ID" value="NZ_BOPF01000003.1"/>
</dbReference>
<feature type="repeat" description="WD" evidence="3">
    <location>
        <begin position="621"/>
        <end position="660"/>
    </location>
</feature>
<dbReference type="PROSITE" id="PS50082">
    <property type="entry name" value="WD_REPEATS_2"/>
    <property type="match status" value="4"/>
</dbReference>
<evidence type="ECO:0000256" key="1">
    <source>
        <dbReference type="ARBA" id="ARBA00022574"/>
    </source>
</evidence>
<dbReference type="PROSITE" id="PS50294">
    <property type="entry name" value="WD_REPEATS_REGION"/>
    <property type="match status" value="2"/>
</dbReference>
<dbReference type="SUPFAM" id="SSF50969">
    <property type="entry name" value="YVTN repeat-like/Quinoprotein amine dehydrogenase"/>
    <property type="match status" value="1"/>
</dbReference>
<dbReference type="PROSITE" id="PS00678">
    <property type="entry name" value="WD_REPEATS_1"/>
    <property type="match status" value="1"/>
</dbReference>
<gene>
    <name evidence="4" type="ORF">Val02_09750</name>
</gene>
<dbReference type="InterPro" id="IPR019775">
    <property type="entry name" value="WD40_repeat_CS"/>
</dbReference>
<feature type="repeat" description="WD" evidence="3">
    <location>
        <begin position="713"/>
        <end position="738"/>
    </location>
</feature>
<evidence type="ECO:0008006" key="6">
    <source>
        <dbReference type="Google" id="ProtNLM"/>
    </source>
</evidence>
<evidence type="ECO:0000256" key="2">
    <source>
        <dbReference type="ARBA" id="ARBA00022737"/>
    </source>
</evidence>
<sequence>MDHGWFEDPAVAPHRVLRGPYEGMWDATLVTVEGRPVLAFPRAGAHARAPVAAVDLETGAPLAERSGLDHRSLAAMALGGGRLLATSTPSHVLTVRDALTGVVVGPQVRLQGYTPILALTTVDGRAAVASTGDGLVLRDVLTGGEIVRHRHVNGGRHFAMLRGRLVVLASAPERGLRFVDVLSGEPIGAAFHAHPHDPRPVRSVEYEGRLLVASRDHAFGEEPVHLWDAETGAAVFTAPPPQKLEDFALALVDGRPLVLIGHRSGATLWDPVAGREVSTGLFDGFDEDAEKVALGALDDGFFAVLAAARGSGRPVNLFVSTSDGQRRIPLTEHRVNDVVTGLVDGRPTVAVSGEKCVLRLFDAATGREVVAPVYGGPLRDQHIVGVGGEVVLPGEPPRVWDVALGVPTRRLEGVGEWARIAAGAVDGRPTLVVVVPGKLSVGDLEIPVERHDHEAGATFTEVAGRPAVVAVSDAAIRAWDATTGAPVGVRYPLHTSARVLRAGRIGARLVVLAGGGDGSVHVVDPATGTAVVPPMRGHHEHVEALAFDEVDGRPLVVSGGRDHTVRVWDAATGEPVGRPWNGHGHRISSVHIARWQDRPVVVSTAWEGAPRLWHLDATTLHSGHTASVNAVAAGRGAFASGSDDRTVRLWDARTGAPLGDPLTGHEEPVTAVTFAGDILVSGDAGGLVLRWDGTRPEPLGRLGGRIVGLAAQGTAIAAASVDGTLRLWDAATGERVADLPVQGELQRCDLGTLDGRLVAMSVEADRDAWPTTTVTLWDVAAGKPLHAPVRVPEESDGFGALGVVDGKLLLAQGIDAEADEDEGFFPEEAARVQVIDVASRSFLGLMDHGGAFNHAAAFAGEVVLVGADRSVFVMDPHTGDEVGAAYGAHAADVTCVAATDVDGRTVVASGDLGNGVHIWDLATRTRV</sequence>
<proteinExistence type="predicted"/>
<dbReference type="InterPro" id="IPR011044">
    <property type="entry name" value="Quino_amine_DH_bsu"/>
</dbReference>
<protein>
    <recommendedName>
        <fullName evidence="6">WD40 repeat domain-containing protein</fullName>
    </recommendedName>
</protein>
<organism evidence="4 5">
    <name type="scientific">Virgisporangium aliadipatigenens</name>
    <dbReference type="NCBI Taxonomy" id="741659"/>
    <lineage>
        <taxon>Bacteria</taxon>
        <taxon>Bacillati</taxon>
        <taxon>Actinomycetota</taxon>
        <taxon>Actinomycetes</taxon>
        <taxon>Micromonosporales</taxon>
        <taxon>Micromonosporaceae</taxon>
        <taxon>Virgisporangium</taxon>
    </lineage>
</organism>
<keyword evidence="5" id="KW-1185">Reference proteome</keyword>
<dbReference type="Proteomes" id="UP000619260">
    <property type="component" value="Unassembled WGS sequence"/>
</dbReference>
<dbReference type="PRINTS" id="PR00320">
    <property type="entry name" value="GPROTEINBRPT"/>
</dbReference>
<evidence type="ECO:0000256" key="3">
    <source>
        <dbReference type="PROSITE-ProRule" id="PRU00221"/>
    </source>
</evidence>
<dbReference type="AlphaFoldDB" id="A0A8J3YFB0"/>
<dbReference type="SMART" id="SM00320">
    <property type="entry name" value="WD40"/>
    <property type="match status" value="6"/>
</dbReference>
<evidence type="ECO:0000313" key="4">
    <source>
        <dbReference type="EMBL" id="GIJ44089.1"/>
    </source>
</evidence>
<dbReference type="InterPro" id="IPR015943">
    <property type="entry name" value="WD40/YVTN_repeat-like_dom_sf"/>
</dbReference>
<feature type="repeat" description="WD" evidence="3">
    <location>
        <begin position="662"/>
        <end position="692"/>
    </location>
</feature>
<reference evidence="4" key="1">
    <citation type="submission" date="2021-01" db="EMBL/GenBank/DDBJ databases">
        <title>Whole genome shotgun sequence of Virgisporangium aliadipatigenens NBRC 105644.</title>
        <authorList>
            <person name="Komaki H."/>
            <person name="Tamura T."/>
        </authorList>
    </citation>
    <scope>NUCLEOTIDE SEQUENCE</scope>
    <source>
        <strain evidence="4">NBRC 105644</strain>
    </source>
</reference>
<comment type="caution">
    <text evidence="4">The sequence shown here is derived from an EMBL/GenBank/DDBJ whole genome shotgun (WGS) entry which is preliminary data.</text>
</comment>
<dbReference type="EMBL" id="BOPF01000003">
    <property type="protein sequence ID" value="GIJ44089.1"/>
    <property type="molecule type" value="Genomic_DNA"/>
</dbReference>
<dbReference type="InterPro" id="IPR011047">
    <property type="entry name" value="Quinoprotein_ADH-like_sf"/>
</dbReference>
<keyword evidence="2" id="KW-0677">Repeat</keyword>
<dbReference type="PANTHER" id="PTHR22847">
    <property type="entry name" value="WD40 REPEAT PROTEIN"/>
    <property type="match status" value="1"/>
</dbReference>
<name>A0A8J3YFB0_9ACTN</name>
<feature type="repeat" description="WD" evidence="3">
    <location>
        <begin position="535"/>
        <end position="578"/>
    </location>
</feature>
<keyword evidence="1 3" id="KW-0853">WD repeat</keyword>
<dbReference type="InterPro" id="IPR020472">
    <property type="entry name" value="WD40_PAC1"/>
</dbReference>
<evidence type="ECO:0000313" key="5">
    <source>
        <dbReference type="Proteomes" id="UP000619260"/>
    </source>
</evidence>
<accession>A0A8J3YFB0</accession>
<dbReference type="Gene3D" id="2.130.10.10">
    <property type="entry name" value="YVTN repeat-like/Quinoprotein amine dehydrogenase"/>
    <property type="match status" value="3"/>
</dbReference>
<dbReference type="InterPro" id="IPR036322">
    <property type="entry name" value="WD40_repeat_dom_sf"/>
</dbReference>
<dbReference type="Pfam" id="PF00400">
    <property type="entry name" value="WD40"/>
    <property type="match status" value="3"/>
</dbReference>
<dbReference type="SUPFAM" id="SSF50998">
    <property type="entry name" value="Quinoprotein alcohol dehydrogenase-like"/>
    <property type="match status" value="1"/>
</dbReference>
<dbReference type="PANTHER" id="PTHR22847:SF637">
    <property type="entry name" value="WD REPEAT DOMAIN 5B"/>
    <property type="match status" value="1"/>
</dbReference>
<dbReference type="InterPro" id="IPR001680">
    <property type="entry name" value="WD40_rpt"/>
</dbReference>